<proteinExistence type="predicted"/>
<dbReference type="Pfam" id="PF11062">
    <property type="entry name" value="DUF2863"/>
    <property type="match status" value="1"/>
</dbReference>
<dbReference type="InterPro" id="IPR021292">
    <property type="entry name" value="DUF2863"/>
</dbReference>
<organism evidence="1 2">
    <name type="scientific">Thauera humireducens</name>
    <dbReference type="NCBI Taxonomy" id="1134435"/>
    <lineage>
        <taxon>Bacteria</taxon>
        <taxon>Pseudomonadati</taxon>
        <taxon>Pseudomonadota</taxon>
        <taxon>Betaproteobacteria</taxon>
        <taxon>Rhodocyclales</taxon>
        <taxon>Zoogloeaceae</taxon>
        <taxon>Thauera</taxon>
    </lineage>
</organism>
<accession>A0A140IEJ3</accession>
<dbReference type="STRING" id="1134435.AC731_003970"/>
<dbReference type="Proteomes" id="UP000036902">
    <property type="component" value="Chromosome"/>
</dbReference>
<name>A0A140IEJ3_9RHOO</name>
<reference evidence="2" key="1">
    <citation type="submission" date="2016-03" db="EMBL/GenBank/DDBJ databases">
        <authorList>
            <person name="Ma C."/>
            <person name="Zhou S."/>
            <person name="Yang G."/>
        </authorList>
    </citation>
    <scope>NUCLEOTIDE SEQUENCE [LARGE SCALE GENOMIC DNA]</scope>
    <source>
        <strain evidence="2">SgZ-1</strain>
    </source>
</reference>
<evidence type="ECO:0008006" key="3">
    <source>
        <dbReference type="Google" id="ProtNLM"/>
    </source>
</evidence>
<evidence type="ECO:0000313" key="2">
    <source>
        <dbReference type="Proteomes" id="UP000036902"/>
    </source>
</evidence>
<dbReference type="EMBL" id="CP014646">
    <property type="protein sequence ID" value="AMO36168.1"/>
    <property type="molecule type" value="Genomic_DNA"/>
</dbReference>
<dbReference type="KEGG" id="thu:AC731_003970"/>
<gene>
    <name evidence="1" type="ORF">AC731_003970</name>
</gene>
<keyword evidence="2" id="KW-1185">Reference proteome</keyword>
<sequence>MKRTRLKRRGGLGRIAERLVWLANGLTESGSRVEDRYWDQQLSSTIDANLADDEEEALNAALDHLYSTEPRAYDELADFIESRAECAAGAFSTHDVVLVAAPILAWSRYRIPASSIPPAVLANLRVHLQAHVLAKGARLALADFLFSPDQLPQGYCATAEFAKVLGTAAMDNHDLRISTEGMPETAQFLSDTRYLLAAVAVPRGAALFRWQEDDGSRDTARDQWRTQGGACLAPLLPGCAIDLVLPESYFAASRAADKDSRPYSIRASVAFLGTALETPAANLRAVIAPFWDRQLEEYRVGITVRGSDQVVHGVVWPLLGAEDDSTDCAAQIEAVLRECGVNDVVHLDHQFPLEYCDDCGAPMYPSPEGEVVHAEMPEDRAEQMPRHLH</sequence>
<protein>
    <recommendedName>
        <fullName evidence="3">DUF2863 domain-containing protein</fullName>
    </recommendedName>
</protein>
<dbReference type="RefSeq" id="WP_004251911.1">
    <property type="nucleotide sequence ID" value="NZ_CP014646.1"/>
</dbReference>
<evidence type="ECO:0000313" key="1">
    <source>
        <dbReference type="EMBL" id="AMO36168.1"/>
    </source>
</evidence>
<dbReference type="AlphaFoldDB" id="A0A140IEJ3"/>